<name>S4YAC3_SORCE</name>
<dbReference type="HOGENOM" id="CLU_572240_0_0_7"/>
<proteinExistence type="predicted"/>
<dbReference type="InterPro" id="IPR056823">
    <property type="entry name" value="TEN-like_YD-shell"/>
</dbReference>
<dbReference type="EMBL" id="CP003969">
    <property type="protein sequence ID" value="AGP41250.1"/>
    <property type="molecule type" value="Genomic_DNA"/>
</dbReference>
<dbReference type="InterPro" id="IPR050708">
    <property type="entry name" value="T6SS_VgrG/RHS"/>
</dbReference>
<evidence type="ECO:0000259" key="3">
    <source>
        <dbReference type="Pfam" id="PF25023"/>
    </source>
</evidence>
<feature type="domain" description="Teneurin-like YD-shell" evidence="3">
    <location>
        <begin position="135"/>
        <end position="234"/>
    </location>
</feature>
<dbReference type="Proteomes" id="UP000014803">
    <property type="component" value="Chromosome"/>
</dbReference>
<dbReference type="PANTHER" id="PTHR32305:SF15">
    <property type="entry name" value="PROTEIN RHSA-RELATED"/>
    <property type="match status" value="1"/>
</dbReference>
<dbReference type="STRING" id="1254432.SCE1572_46230"/>
<sequence length="477" mass="51109">MPLDERKDAAEALRGFAQAIEKLETFMHATVLAGGDDLIGLGPLPMSMFVEAPKYRPDSPARFGCIEDARACCAGLITSYIYIPMNVSTSRQRFTSTSWREKEPAWTWPVGVPSAFAWWTPEAEKRGVHSLHPGHDGSAGVITNELGAVVERRSYDPFGQRRNADWATGGPAAAPPSETIGFTGHEDEDELSLINMRGRIYDPALGRFLSADPFVQAPFFSQSLNRYSYAFNNPLSFVDPTGYQATDEYEYHHPGLTYDGCVPGAGCVGIQVGQVDLPGIYNDLASGEPFGHREPGPPGLGLDFSLDVSDLRPGDALGSRWNPHSPLGQAGRDVFGEEMPIATWSLSPEMTRAVMGLIPVPGMSSLLVFTDPHATPTDKAIAVALDALSVVGVGVVIKLAGKAGMAGSAARAGVEAWGSRSGLQGVEGVLPPPQSRLPHGRWLSRSQAGTHSRNTFFGEVSSHWSQHPAGSKKASNE</sequence>
<dbReference type="AlphaFoldDB" id="S4YAC3"/>
<dbReference type="InterPro" id="IPR022385">
    <property type="entry name" value="Rhs_assc_core"/>
</dbReference>
<organism evidence="4 5">
    <name type="scientific">Sorangium cellulosum So0157-2</name>
    <dbReference type="NCBI Taxonomy" id="1254432"/>
    <lineage>
        <taxon>Bacteria</taxon>
        <taxon>Pseudomonadati</taxon>
        <taxon>Myxococcota</taxon>
        <taxon>Polyangia</taxon>
        <taxon>Polyangiales</taxon>
        <taxon>Polyangiaceae</taxon>
        <taxon>Sorangium</taxon>
    </lineage>
</organism>
<gene>
    <name evidence="4" type="ORF">SCE1572_46230</name>
</gene>
<feature type="region of interest" description="Disordered" evidence="2">
    <location>
        <begin position="165"/>
        <end position="184"/>
    </location>
</feature>
<keyword evidence="1" id="KW-0677">Repeat</keyword>
<reference evidence="4 5" key="1">
    <citation type="journal article" date="2013" name="Sci. Rep.">
        <title>Extraordinary expansion of a Sorangium cellulosum genome from an alkaline milieu.</title>
        <authorList>
            <person name="Han K."/>
            <person name="Li Z.F."/>
            <person name="Peng R."/>
            <person name="Zhu L.P."/>
            <person name="Zhou T."/>
            <person name="Wang L.G."/>
            <person name="Li S.G."/>
            <person name="Zhang X.B."/>
            <person name="Hu W."/>
            <person name="Wu Z.H."/>
            <person name="Qin N."/>
            <person name="Li Y.Z."/>
        </authorList>
    </citation>
    <scope>NUCLEOTIDE SEQUENCE [LARGE SCALE GENOMIC DNA]</scope>
    <source>
        <strain evidence="4 5">So0157-2</strain>
    </source>
</reference>
<dbReference type="OrthoDB" id="5423106at2"/>
<evidence type="ECO:0000313" key="4">
    <source>
        <dbReference type="EMBL" id="AGP41250.1"/>
    </source>
</evidence>
<accession>S4YAC3</accession>
<dbReference type="NCBIfam" id="TIGR03696">
    <property type="entry name" value="Rhs_assc_core"/>
    <property type="match status" value="1"/>
</dbReference>
<evidence type="ECO:0000256" key="2">
    <source>
        <dbReference type="SAM" id="MobiDB-lite"/>
    </source>
</evidence>
<evidence type="ECO:0000313" key="5">
    <source>
        <dbReference type="Proteomes" id="UP000014803"/>
    </source>
</evidence>
<dbReference type="Gene3D" id="2.180.10.10">
    <property type="entry name" value="RHS repeat-associated core"/>
    <property type="match status" value="1"/>
</dbReference>
<dbReference type="KEGG" id="scu:SCE1572_46230"/>
<protein>
    <recommendedName>
        <fullName evidence="3">Teneurin-like YD-shell domain-containing protein</fullName>
    </recommendedName>
</protein>
<evidence type="ECO:0000256" key="1">
    <source>
        <dbReference type="ARBA" id="ARBA00022737"/>
    </source>
</evidence>
<dbReference type="PANTHER" id="PTHR32305">
    <property type="match status" value="1"/>
</dbReference>
<dbReference type="Pfam" id="PF25023">
    <property type="entry name" value="TEN_YD-shell"/>
    <property type="match status" value="1"/>
</dbReference>
<dbReference type="PATRIC" id="fig|1254432.3.peg.10446"/>
<dbReference type="eggNOG" id="COG3209">
    <property type="taxonomic scope" value="Bacteria"/>
</dbReference>
<dbReference type="RefSeq" id="WP_020741086.1">
    <property type="nucleotide sequence ID" value="NC_021658.1"/>
</dbReference>